<keyword evidence="10" id="KW-1185">Reference proteome</keyword>
<protein>
    <submittedName>
        <fullName evidence="8">Response regulator transcription factor</fullName>
    </submittedName>
</protein>
<dbReference type="InterPro" id="IPR001867">
    <property type="entry name" value="OmpR/PhoB-type_DNA-bd"/>
</dbReference>
<evidence type="ECO:0000313" key="9">
    <source>
        <dbReference type="EMBL" id="QCP54463.1"/>
    </source>
</evidence>
<feature type="domain" description="Response regulatory" evidence="6">
    <location>
        <begin position="2"/>
        <end position="117"/>
    </location>
</feature>
<dbReference type="PANTHER" id="PTHR48111">
    <property type="entry name" value="REGULATOR OF RPOS"/>
    <property type="match status" value="1"/>
</dbReference>
<dbReference type="Gene3D" id="3.40.50.2300">
    <property type="match status" value="1"/>
</dbReference>
<evidence type="ECO:0000256" key="4">
    <source>
        <dbReference type="PROSITE-ProRule" id="PRU00169"/>
    </source>
</evidence>
<evidence type="ECO:0000259" key="7">
    <source>
        <dbReference type="PROSITE" id="PS51755"/>
    </source>
</evidence>
<dbReference type="Pfam" id="PF00072">
    <property type="entry name" value="Response_reg"/>
    <property type="match status" value="1"/>
</dbReference>
<dbReference type="EMBL" id="CP040078">
    <property type="protein sequence ID" value="QCP54463.1"/>
    <property type="molecule type" value="Genomic_DNA"/>
</dbReference>
<dbReference type="PROSITE" id="PS50110">
    <property type="entry name" value="RESPONSE_REGULATORY"/>
    <property type="match status" value="1"/>
</dbReference>
<sequence>MRVLSLEDEPAQAELVRTALEAAGHQVWSFERGRAAIRHLENATVDLLILDWKVPDITGIEVLGWARTRLGHQLPVIMLTNHATEDHAVQSLEGGADAHLVKPMRMRELMAHVTALLRRAYPEATRRTEFSELGAYRLDLRERIAKVGDRILSLTPREFELAWLLFRSAGQIVPREQLFTRVWGRDRMTWDSRSLDTHVYRLRRKLELREHGLRLRSVYQHGYCLEQTLTTGCDATSLAASYDTPDEQSGIIGCLSCKGKVFTPAPALA</sequence>
<evidence type="ECO:0000259" key="6">
    <source>
        <dbReference type="PROSITE" id="PS50110"/>
    </source>
</evidence>
<dbReference type="PANTHER" id="PTHR48111:SF40">
    <property type="entry name" value="PHOSPHATE REGULON TRANSCRIPTIONAL REGULATORY PROTEIN PHOB"/>
    <property type="match status" value="1"/>
</dbReference>
<evidence type="ECO:0000256" key="1">
    <source>
        <dbReference type="ARBA" id="ARBA00022553"/>
    </source>
</evidence>
<organism evidence="8 10">
    <name type="scientific">Trinickia violacea</name>
    <dbReference type="NCBI Taxonomy" id="2571746"/>
    <lineage>
        <taxon>Bacteria</taxon>
        <taxon>Pseudomonadati</taxon>
        <taxon>Pseudomonadota</taxon>
        <taxon>Betaproteobacteria</taxon>
        <taxon>Burkholderiales</taxon>
        <taxon>Burkholderiaceae</taxon>
        <taxon>Trinickia</taxon>
    </lineage>
</organism>
<dbReference type="CDD" id="cd00383">
    <property type="entry name" value="trans_reg_C"/>
    <property type="match status" value="1"/>
</dbReference>
<keyword evidence="3 5" id="KW-0238">DNA-binding</keyword>
<evidence type="ECO:0000313" key="10">
    <source>
        <dbReference type="Proteomes" id="UP000298656"/>
    </source>
</evidence>
<dbReference type="Gene3D" id="1.10.10.10">
    <property type="entry name" value="Winged helix-like DNA-binding domain superfamily/Winged helix DNA-binding domain"/>
    <property type="match status" value="1"/>
</dbReference>
<dbReference type="InterPro" id="IPR036388">
    <property type="entry name" value="WH-like_DNA-bd_sf"/>
</dbReference>
<dbReference type="InterPro" id="IPR039420">
    <property type="entry name" value="WalR-like"/>
</dbReference>
<evidence type="ECO:0000256" key="5">
    <source>
        <dbReference type="PROSITE-ProRule" id="PRU01091"/>
    </source>
</evidence>
<dbReference type="Proteomes" id="UP000298656">
    <property type="component" value="Chromosome 2"/>
</dbReference>
<name>A0A4P8IY61_9BURK</name>
<keyword evidence="2" id="KW-0902">Two-component regulatory system</keyword>
<dbReference type="SMART" id="SM00448">
    <property type="entry name" value="REC"/>
    <property type="match status" value="1"/>
</dbReference>
<keyword evidence="1 4" id="KW-0597">Phosphoprotein</keyword>
<dbReference type="GO" id="GO:0005829">
    <property type="term" value="C:cytosol"/>
    <property type="evidence" value="ECO:0007669"/>
    <property type="project" value="TreeGrafter"/>
</dbReference>
<dbReference type="OrthoDB" id="9802426at2"/>
<gene>
    <name evidence="8" type="ORF">FAZ95_36030</name>
    <name evidence="9" type="ORF">FAZ95_36770</name>
</gene>
<accession>A0A4P8IY61</accession>
<proteinExistence type="predicted"/>
<feature type="DNA-binding region" description="OmpR/PhoB-type" evidence="5">
    <location>
        <begin position="128"/>
        <end position="227"/>
    </location>
</feature>
<dbReference type="AlphaFoldDB" id="A0A4P8IY61"/>
<dbReference type="SUPFAM" id="SSF52172">
    <property type="entry name" value="CheY-like"/>
    <property type="match status" value="1"/>
</dbReference>
<evidence type="ECO:0000256" key="2">
    <source>
        <dbReference type="ARBA" id="ARBA00023012"/>
    </source>
</evidence>
<feature type="modified residue" description="4-aspartylphosphate" evidence="4">
    <location>
        <position position="51"/>
    </location>
</feature>
<dbReference type="GO" id="GO:0000976">
    <property type="term" value="F:transcription cis-regulatory region binding"/>
    <property type="evidence" value="ECO:0007669"/>
    <property type="project" value="TreeGrafter"/>
</dbReference>
<dbReference type="GO" id="GO:0032993">
    <property type="term" value="C:protein-DNA complex"/>
    <property type="evidence" value="ECO:0007669"/>
    <property type="project" value="TreeGrafter"/>
</dbReference>
<feature type="domain" description="OmpR/PhoB-type" evidence="7">
    <location>
        <begin position="128"/>
        <end position="227"/>
    </location>
</feature>
<evidence type="ECO:0000256" key="3">
    <source>
        <dbReference type="ARBA" id="ARBA00023125"/>
    </source>
</evidence>
<dbReference type="SMART" id="SM00862">
    <property type="entry name" value="Trans_reg_C"/>
    <property type="match status" value="1"/>
</dbReference>
<reference evidence="8 10" key="1">
    <citation type="submission" date="2019-05" db="EMBL/GenBank/DDBJ databases">
        <title>Burkholderia sp. DHOD12, isolated from subtropical forest soil.</title>
        <authorList>
            <person name="Gao Z.-H."/>
            <person name="Qiu L.-H."/>
        </authorList>
    </citation>
    <scope>NUCLEOTIDE SEQUENCE [LARGE SCALE GENOMIC DNA]</scope>
    <source>
        <strain evidence="8 10">DHOD12</strain>
    </source>
</reference>
<dbReference type="EMBL" id="CP040078">
    <property type="protein sequence ID" value="QCP54358.1"/>
    <property type="molecule type" value="Genomic_DNA"/>
</dbReference>
<dbReference type="KEGG" id="tvl:FAZ95_36030"/>
<dbReference type="PROSITE" id="PS51755">
    <property type="entry name" value="OMPR_PHOB"/>
    <property type="match status" value="1"/>
</dbReference>
<dbReference type="InterPro" id="IPR001789">
    <property type="entry name" value="Sig_transdc_resp-reg_receiver"/>
</dbReference>
<evidence type="ECO:0000313" key="8">
    <source>
        <dbReference type="EMBL" id="QCP54358.1"/>
    </source>
</evidence>
<dbReference type="Pfam" id="PF00486">
    <property type="entry name" value="Trans_reg_C"/>
    <property type="match status" value="1"/>
</dbReference>
<dbReference type="RefSeq" id="WP_137337125.1">
    <property type="nucleotide sequence ID" value="NZ_CP040078.1"/>
</dbReference>
<dbReference type="KEGG" id="tvl:FAZ95_36770"/>
<dbReference type="GO" id="GO:0006355">
    <property type="term" value="P:regulation of DNA-templated transcription"/>
    <property type="evidence" value="ECO:0007669"/>
    <property type="project" value="InterPro"/>
</dbReference>
<dbReference type="GO" id="GO:0000156">
    <property type="term" value="F:phosphorelay response regulator activity"/>
    <property type="evidence" value="ECO:0007669"/>
    <property type="project" value="TreeGrafter"/>
</dbReference>
<dbReference type="InterPro" id="IPR011006">
    <property type="entry name" value="CheY-like_superfamily"/>
</dbReference>